<gene>
    <name evidence="1" type="ORF">DFR34_10898</name>
</gene>
<sequence>MKGCQKKTAFIRNEDAEWINDFLIGAGQSDNFGMVVRNAVSEYVQRKKQARAAVYFKFIGEENCKILEEYANETGVDLEKLIKDTLIQKSKFVAKQKENHNDNNN</sequence>
<dbReference type="RefSeq" id="WP_146215091.1">
    <property type="nucleotide sequence ID" value="NZ_QJKI01000008.1"/>
</dbReference>
<accession>A0A318KU35</accession>
<dbReference type="OrthoDB" id="9181748at2"/>
<protein>
    <submittedName>
        <fullName evidence="1">Uncharacterized protein</fullName>
    </submittedName>
</protein>
<keyword evidence="2" id="KW-1185">Reference proteome</keyword>
<dbReference type="EMBL" id="QJKI01000008">
    <property type="protein sequence ID" value="PXX79206.1"/>
    <property type="molecule type" value="Genomic_DNA"/>
</dbReference>
<name>A0A318KU35_9NEIS</name>
<evidence type="ECO:0000313" key="1">
    <source>
        <dbReference type="EMBL" id="PXX79206.1"/>
    </source>
</evidence>
<proteinExistence type="predicted"/>
<reference evidence="1 2" key="1">
    <citation type="submission" date="2018-05" db="EMBL/GenBank/DDBJ databases">
        <title>Genomic Encyclopedia of Type Strains, Phase IV (KMG-IV): sequencing the most valuable type-strain genomes for metagenomic binning, comparative biology and taxonomic classification.</title>
        <authorList>
            <person name="Goeker M."/>
        </authorList>
    </citation>
    <scope>NUCLEOTIDE SEQUENCE [LARGE SCALE GENOMIC DNA]</scope>
    <source>
        <strain evidence="1 2">DSM 29661</strain>
    </source>
</reference>
<dbReference type="AlphaFoldDB" id="A0A318KU35"/>
<organism evidence="1 2">
    <name type="scientific">Rivihabitans pingtungensis</name>
    <dbReference type="NCBI Taxonomy" id="1054498"/>
    <lineage>
        <taxon>Bacteria</taxon>
        <taxon>Pseudomonadati</taxon>
        <taxon>Pseudomonadota</taxon>
        <taxon>Betaproteobacteria</taxon>
        <taxon>Neisseriales</taxon>
        <taxon>Aquaspirillaceae</taxon>
        <taxon>Rivihabitans</taxon>
    </lineage>
</organism>
<dbReference type="Proteomes" id="UP000247555">
    <property type="component" value="Unassembled WGS sequence"/>
</dbReference>
<evidence type="ECO:0000313" key="2">
    <source>
        <dbReference type="Proteomes" id="UP000247555"/>
    </source>
</evidence>
<comment type="caution">
    <text evidence="1">The sequence shown here is derived from an EMBL/GenBank/DDBJ whole genome shotgun (WGS) entry which is preliminary data.</text>
</comment>